<dbReference type="Gene3D" id="3.40.50.720">
    <property type="entry name" value="NAD(P)-binding Rossmann-like Domain"/>
    <property type="match status" value="1"/>
</dbReference>
<gene>
    <name evidence="4" type="ORF">J0H12_02370</name>
</gene>
<dbReference type="AlphaFoldDB" id="A0A8J7Q058"/>
<dbReference type="Pfam" id="PF00208">
    <property type="entry name" value="ELFV_dehydrog"/>
    <property type="match status" value="1"/>
</dbReference>
<dbReference type="EMBL" id="JAFKGL010000012">
    <property type="protein sequence ID" value="MBN9412758.1"/>
    <property type="molecule type" value="Genomic_DNA"/>
</dbReference>
<keyword evidence="2" id="KW-0560">Oxidoreductase</keyword>
<protein>
    <recommendedName>
        <fullName evidence="3">Glutamate/phenylalanine/leucine/valine/L-tryptophan dehydrogenase C-terminal domain-containing protein</fullName>
    </recommendedName>
</protein>
<dbReference type="SUPFAM" id="SSF53223">
    <property type="entry name" value="Aminoacid dehydrogenase-like, N-terminal domain"/>
    <property type="match status" value="1"/>
</dbReference>
<name>A0A8J7Q058_9PROT</name>
<dbReference type="GO" id="GO:0004352">
    <property type="term" value="F:glutamate dehydrogenase (NAD+) activity"/>
    <property type="evidence" value="ECO:0007669"/>
    <property type="project" value="TreeGrafter"/>
</dbReference>
<dbReference type="SMART" id="SM00839">
    <property type="entry name" value="ELFV_dehydrog"/>
    <property type="match status" value="1"/>
</dbReference>
<evidence type="ECO:0000313" key="5">
    <source>
        <dbReference type="Proteomes" id="UP000664414"/>
    </source>
</evidence>
<dbReference type="InterPro" id="IPR046346">
    <property type="entry name" value="Aminoacid_DH-like_N_sf"/>
</dbReference>
<comment type="caution">
    <text evidence="4">The sequence shown here is derived from an EMBL/GenBank/DDBJ whole genome shotgun (WGS) entry which is preliminary data.</text>
</comment>
<feature type="domain" description="Glutamate/phenylalanine/leucine/valine/L-tryptophan dehydrogenase C-terminal" evidence="3">
    <location>
        <begin position="167"/>
        <end position="411"/>
    </location>
</feature>
<sequence length="415" mass="47392">MYNPVINKPQKIIIWQDKQNTGAIGWIVIHNLVNGVAGGGLFMHHSASLQEVKDLAYTMSLKNSLQSSIFGGGKGGIKFDPFHPEASSVLKRFLQDNSEIIKNEWCTGGDLNTTTKDISTHLEEVTDLKSPFICLANMLEKNEGIKIDLEKFHQRLFFPENELFTIEQVITGYSLFKILETEIKKTNPKPKIIIQGFGKVAKAFCYWIQSTYEIVGICERDWFIYNPQGIHIAPLLSLEIFDTHAFKSNRNFSFTERKPEETSEDFLLKFLNHTQGDIFCPCAVRYSITKKILNALISHTFVHSSLNSPLIISGANNVFEEKQLITKAFKNNITVFPEWLTNSGSALLFLEALKYQSPLIEWKDFIKRRISNRIISFLAAAKNLSHLHKLNIYEACCYLSQRFLDEDKQKINKVA</sequence>
<dbReference type="InterPro" id="IPR036291">
    <property type="entry name" value="NAD(P)-bd_dom_sf"/>
</dbReference>
<dbReference type="SUPFAM" id="SSF51735">
    <property type="entry name" value="NAD(P)-binding Rossmann-fold domains"/>
    <property type="match status" value="1"/>
</dbReference>
<dbReference type="InterPro" id="IPR006096">
    <property type="entry name" value="Glu/Leu/Phe/Val/Trp_DH_C"/>
</dbReference>
<evidence type="ECO:0000256" key="1">
    <source>
        <dbReference type="ARBA" id="ARBA00006382"/>
    </source>
</evidence>
<dbReference type="GO" id="GO:0006538">
    <property type="term" value="P:L-glutamate catabolic process"/>
    <property type="evidence" value="ECO:0007669"/>
    <property type="project" value="TreeGrafter"/>
</dbReference>
<dbReference type="PANTHER" id="PTHR11606">
    <property type="entry name" value="GLUTAMATE DEHYDROGENASE"/>
    <property type="match status" value="1"/>
</dbReference>
<organism evidence="4 5">
    <name type="scientific">Candidatus Paracaedimonas acanthamoebae</name>
    <dbReference type="NCBI Taxonomy" id="244581"/>
    <lineage>
        <taxon>Bacteria</taxon>
        <taxon>Pseudomonadati</taxon>
        <taxon>Pseudomonadota</taxon>
        <taxon>Alphaproteobacteria</taxon>
        <taxon>Holosporales</taxon>
        <taxon>Caedimonadaceae</taxon>
        <taxon>Candidatus Paracaedimonas</taxon>
    </lineage>
</organism>
<dbReference type="Proteomes" id="UP000664414">
    <property type="component" value="Unassembled WGS sequence"/>
</dbReference>
<comment type="similarity">
    <text evidence="1">Belongs to the Glu/Leu/Phe/Val dehydrogenases family.</text>
</comment>
<evidence type="ECO:0000256" key="2">
    <source>
        <dbReference type="ARBA" id="ARBA00023002"/>
    </source>
</evidence>
<dbReference type="Gene3D" id="3.40.50.10860">
    <property type="entry name" value="Leucine Dehydrogenase, chain A, domain 1"/>
    <property type="match status" value="1"/>
</dbReference>
<reference evidence="4" key="1">
    <citation type="submission" date="2021-02" db="EMBL/GenBank/DDBJ databases">
        <title>Thiocyanate and organic carbon inputs drive convergent selection for specific autotrophic Afipia and Thiobacillus strains within complex microbiomes.</title>
        <authorList>
            <person name="Huddy R.J."/>
            <person name="Sachdeva R."/>
            <person name="Kadzinga F."/>
            <person name="Kantor R.S."/>
            <person name="Harrison S.T.L."/>
            <person name="Banfield J.F."/>
        </authorList>
    </citation>
    <scope>NUCLEOTIDE SEQUENCE</scope>
    <source>
        <strain evidence="4">SCN18_10_11_15_R4_P_38_20</strain>
    </source>
</reference>
<evidence type="ECO:0000313" key="4">
    <source>
        <dbReference type="EMBL" id="MBN9412758.1"/>
    </source>
</evidence>
<dbReference type="PANTHER" id="PTHR11606:SF13">
    <property type="entry name" value="GLUTAMATE DEHYDROGENASE 1, MITOCHONDRIAL"/>
    <property type="match status" value="1"/>
</dbReference>
<dbReference type="Pfam" id="PF02812">
    <property type="entry name" value="ELFV_dehydrog_N"/>
    <property type="match status" value="1"/>
</dbReference>
<dbReference type="InterPro" id="IPR006097">
    <property type="entry name" value="Glu/Leu/Phe/Val/Trp_DH_dimer"/>
</dbReference>
<accession>A0A8J7Q058</accession>
<proteinExistence type="inferred from homology"/>
<evidence type="ECO:0000259" key="3">
    <source>
        <dbReference type="SMART" id="SM00839"/>
    </source>
</evidence>